<dbReference type="Proteomes" id="UP000325672">
    <property type="component" value="Unassembled WGS sequence"/>
</dbReference>
<organism evidence="4 5">
    <name type="scientific">Aspergillus pseudotamarii</name>
    <dbReference type="NCBI Taxonomy" id="132259"/>
    <lineage>
        <taxon>Eukaryota</taxon>
        <taxon>Fungi</taxon>
        <taxon>Dikarya</taxon>
        <taxon>Ascomycota</taxon>
        <taxon>Pezizomycotina</taxon>
        <taxon>Eurotiomycetes</taxon>
        <taxon>Eurotiomycetidae</taxon>
        <taxon>Eurotiales</taxon>
        <taxon>Aspergillaceae</taxon>
        <taxon>Aspergillus</taxon>
        <taxon>Aspergillus subgen. Circumdati</taxon>
    </lineage>
</organism>
<evidence type="ECO:0000259" key="3">
    <source>
        <dbReference type="PROSITE" id="PS50837"/>
    </source>
</evidence>
<dbReference type="OrthoDB" id="1577640at2759"/>
<dbReference type="PROSITE" id="PS50837">
    <property type="entry name" value="NACHT"/>
    <property type="match status" value="1"/>
</dbReference>
<accession>A0A5N6TAM1</accession>
<dbReference type="RefSeq" id="XP_031919254.1">
    <property type="nucleotide sequence ID" value="XM_032061886.1"/>
</dbReference>
<evidence type="ECO:0000256" key="2">
    <source>
        <dbReference type="SAM" id="MobiDB-lite"/>
    </source>
</evidence>
<proteinExistence type="predicted"/>
<protein>
    <recommendedName>
        <fullName evidence="3">NACHT domain-containing protein</fullName>
    </recommendedName>
</protein>
<name>A0A5N6TAM1_ASPPS</name>
<dbReference type="Gene3D" id="3.40.50.300">
    <property type="entry name" value="P-loop containing nucleotide triphosphate hydrolases"/>
    <property type="match status" value="1"/>
</dbReference>
<dbReference type="Pfam" id="PF24883">
    <property type="entry name" value="NPHP3_N"/>
    <property type="match status" value="1"/>
</dbReference>
<dbReference type="EMBL" id="ML743552">
    <property type="protein sequence ID" value="KAE8143191.1"/>
    <property type="molecule type" value="Genomic_DNA"/>
</dbReference>
<dbReference type="Gene3D" id="1.25.40.20">
    <property type="entry name" value="Ankyrin repeat-containing domain"/>
    <property type="match status" value="1"/>
</dbReference>
<evidence type="ECO:0000313" key="4">
    <source>
        <dbReference type="EMBL" id="KAE8143191.1"/>
    </source>
</evidence>
<dbReference type="SUPFAM" id="SSF48403">
    <property type="entry name" value="Ankyrin repeat"/>
    <property type="match status" value="1"/>
</dbReference>
<gene>
    <name evidence="4" type="ORF">BDV38DRAFT_291944</name>
</gene>
<feature type="region of interest" description="Disordered" evidence="2">
    <location>
        <begin position="11"/>
        <end position="61"/>
    </location>
</feature>
<dbReference type="InterPro" id="IPR036770">
    <property type="entry name" value="Ankyrin_rpt-contain_sf"/>
</dbReference>
<dbReference type="InterPro" id="IPR055530">
    <property type="entry name" value="DUF7104"/>
</dbReference>
<evidence type="ECO:0000256" key="1">
    <source>
        <dbReference type="ARBA" id="ARBA00022737"/>
    </source>
</evidence>
<dbReference type="PANTHER" id="PTHR10039:SF16">
    <property type="entry name" value="GPI INOSITOL-DEACYLASE"/>
    <property type="match status" value="1"/>
</dbReference>
<keyword evidence="1" id="KW-0677">Repeat</keyword>
<feature type="compositionally biased region" description="Basic and acidic residues" evidence="2">
    <location>
        <begin position="33"/>
        <end position="42"/>
    </location>
</feature>
<dbReference type="Pfam" id="PF23397">
    <property type="entry name" value="DUF7104"/>
    <property type="match status" value="4"/>
</dbReference>
<dbReference type="PANTHER" id="PTHR10039">
    <property type="entry name" value="AMELOGENIN"/>
    <property type="match status" value="1"/>
</dbReference>
<dbReference type="InterPro" id="IPR007111">
    <property type="entry name" value="NACHT_NTPase"/>
</dbReference>
<dbReference type="SUPFAM" id="SSF52540">
    <property type="entry name" value="P-loop containing nucleoside triphosphate hydrolases"/>
    <property type="match status" value="1"/>
</dbReference>
<dbReference type="GeneID" id="43646096"/>
<dbReference type="SMART" id="SM00248">
    <property type="entry name" value="ANK"/>
    <property type="match status" value="2"/>
</dbReference>
<evidence type="ECO:0000313" key="5">
    <source>
        <dbReference type="Proteomes" id="UP000325672"/>
    </source>
</evidence>
<feature type="domain" description="NACHT" evidence="3">
    <location>
        <begin position="303"/>
        <end position="451"/>
    </location>
</feature>
<keyword evidence="5" id="KW-1185">Reference proteome</keyword>
<dbReference type="InterPro" id="IPR056884">
    <property type="entry name" value="NPHP3-like_N"/>
</dbReference>
<dbReference type="InterPro" id="IPR027417">
    <property type="entry name" value="P-loop_NTPase"/>
</dbReference>
<dbReference type="InterPro" id="IPR002110">
    <property type="entry name" value="Ankyrin_rpt"/>
</dbReference>
<reference evidence="4 5" key="1">
    <citation type="submission" date="2019-04" db="EMBL/GenBank/DDBJ databases">
        <title>Friends and foes A comparative genomics study of 23 Aspergillus species from section Flavi.</title>
        <authorList>
            <consortium name="DOE Joint Genome Institute"/>
            <person name="Kjaerbolling I."/>
            <person name="Vesth T."/>
            <person name="Frisvad J.C."/>
            <person name="Nybo J.L."/>
            <person name="Theobald S."/>
            <person name="Kildgaard S."/>
            <person name="Isbrandt T."/>
            <person name="Kuo A."/>
            <person name="Sato A."/>
            <person name="Lyhne E.K."/>
            <person name="Kogle M.E."/>
            <person name="Wiebenga A."/>
            <person name="Kun R.S."/>
            <person name="Lubbers R.J."/>
            <person name="Makela M.R."/>
            <person name="Barry K."/>
            <person name="Chovatia M."/>
            <person name="Clum A."/>
            <person name="Daum C."/>
            <person name="Haridas S."/>
            <person name="He G."/>
            <person name="LaButti K."/>
            <person name="Lipzen A."/>
            <person name="Mondo S."/>
            <person name="Riley R."/>
            <person name="Salamov A."/>
            <person name="Simmons B.A."/>
            <person name="Magnuson J.K."/>
            <person name="Henrissat B."/>
            <person name="Mortensen U.H."/>
            <person name="Larsen T.O."/>
            <person name="Devries R.P."/>
            <person name="Grigoriev I.V."/>
            <person name="Machida M."/>
            <person name="Baker S.E."/>
            <person name="Andersen M.R."/>
        </authorList>
    </citation>
    <scope>NUCLEOTIDE SEQUENCE [LARGE SCALE GENOMIC DNA]</scope>
    <source>
        <strain evidence="4 5">CBS 117625</strain>
    </source>
</reference>
<sequence length="1363" mass="154334">MFQKLVDCLDCGKDHSDSGDDNGAPSRPVNLNRELRKEEEGGKAGLPTRLSQRQVESEPKSQDLWVLAKERLSPEDQKCFEGGNAKTTEKTIEEVRDAIEEKYKEYKDGGLQIRGPHGKNINLQECFQGIIKSVSQVQELIKNATSFDPTGHASGFLANNLSYYAIIDRNDRNRQVESDEHLEEALVKVYAAILEYTAEVYRASREKGTARVWKSVSALVDQPLQRLKQAIELEEENVRKWTDLGRNLGSQEMEILNWLSPTDQSGGEQSAIYNKAQKDRTSQTGDWFLDSPECQKWMAEPGSILRLHGVVGCGKTVLCSTIIAHVHKVCECDPKKRLAYWFFNFNQNSQQVVEIMLRSVIRQLCPNPVPESIIKLWEGHRQGREPTQENLFVILEQMIESHKGHIILIFDALDECPELPGNSARGTLLKFLNRLIDQHKETLHILVTSRPEHDIRFHLGKYPGYDIEEDLSQDVERFVDDRLEQGEPWKWLSENRPMKEKIRKRLLGMERPRFRWAYLQIMQLERCHTPAAIDNALERLPKDLSETYSSILNKMPEDDREAARTILIWVIFSRHSLTLEFLAKLVDFIRPRDVVNVCTTSLITVSSDNVVRLAHFSVKEFLIPVDISGETLWYQFSASTGHLTIANTSLSLLSRTDNHLTRDAALAQPVLVYAARNLGFHLLELDAIGFQSPELQESIVHIFCSPVTYFNWVRIDHDYKNFNDWYLPADQLEPPIYRASKMGLIQIVESLLKKGADPLAPFNNIFRGKENAFYAAATMGHLDVLERLVQISSVISKDLACSIIRCIDHRDQEWERVRKILALLHDKTSFYHDQEHGNTIDKSIIAAAAGNWRWGDTLIQILLDWPNRAVIHITEDVMCTAVRNITCGERIMQRLLKEQAKHVHIDPQGLKHMIKHVYRNPGVVRVVVEMRGREIQFDDWTMRDFMKYASAEAVNLLLSCRDDIVVTSKMLEAATDNRNSSGALLVLLKKRASSTPVSTEMLAIAAGNRECGFEVMKVLLGEWSPGTPINEEVIYKLASNRSQGLEIMDLFLRRQQTGITVSQKVLAQAARLNTSKMLELLVNNAGSGIKITPEILCEAAQNSGSPEAVMSYLLDLGGKDLEISEDVLVSAAGNFFKGADVLSLVLDKFPEVKVTDRVFEAACQSQDSMSVLLKRFPNQFPKEIVVEGIAKQTVFGRYALGFLIGHAIVDIDQELVEKLAHNFPVSHQTLLVAAATDSMCMDAVLCACKMDIIITADIVDAALESGGFDVIHLLFSRYGSRFPITEMVLTRAALHKNPHHALDFLLERESGVDLQRVWENTVEDFLKYKPEIKTTQEQFDALAGHESFPGSLTETLLDRNDFC</sequence>